<dbReference type="AlphaFoldDB" id="A0A8B8G5J0"/>
<protein>
    <submittedName>
        <fullName evidence="3">Uncharacterized protein LOC112688896 isoform X1</fullName>
    </submittedName>
</protein>
<evidence type="ECO:0000313" key="3">
    <source>
        <dbReference type="RefSeq" id="XP_025418098.1"/>
    </source>
</evidence>
<proteinExistence type="predicted"/>
<keyword evidence="2" id="KW-1185">Reference proteome</keyword>
<gene>
    <name evidence="3" type="primary">LOC112688896</name>
</gene>
<organism evidence="2 3">
    <name type="scientific">Sipha flava</name>
    <name type="common">yellow sugarcane aphid</name>
    <dbReference type="NCBI Taxonomy" id="143950"/>
    <lineage>
        <taxon>Eukaryota</taxon>
        <taxon>Metazoa</taxon>
        <taxon>Ecdysozoa</taxon>
        <taxon>Arthropoda</taxon>
        <taxon>Hexapoda</taxon>
        <taxon>Insecta</taxon>
        <taxon>Pterygota</taxon>
        <taxon>Neoptera</taxon>
        <taxon>Paraneoptera</taxon>
        <taxon>Hemiptera</taxon>
        <taxon>Sternorrhyncha</taxon>
        <taxon>Aphidomorpha</taxon>
        <taxon>Aphidoidea</taxon>
        <taxon>Aphididae</taxon>
        <taxon>Sipha</taxon>
    </lineage>
</organism>
<dbReference type="OrthoDB" id="6618496at2759"/>
<dbReference type="RefSeq" id="XP_025418098.1">
    <property type="nucleotide sequence ID" value="XM_025562313.1"/>
</dbReference>
<sequence>MDPVDPVLELPIPLEPLSRAIPGLRGRSTVYIDESGYVYYQHSIRGSIRYLKCENHRYGCPVSAKMSTIEGAQIIISERHVHSHEPAPQYAVALQGYVNSLRERAIRENIIPHNIVDQEVHLFPEAAMYKGRPAALRAIAGARHRNNPPIPDSLADWINILNSNEWDPRLRYVNGSMTPFYQGPLELLRDDESTHFVGLVFTNNTFMQELNAHLEGVRTMCMDGTFQIRPRQPADIEQLFTVQIIFNNVAIPIIHALLVDCQTKSYMRVLQFLRYDLQLNINYENLQVMTDFEQGLRNAISRVLPEANNSGCWFHYIQSIIRYVRSHHLMPLCRENENARRILRMFIYQQLSYNIMAILSLST</sequence>
<reference evidence="3" key="1">
    <citation type="submission" date="2025-08" db="UniProtKB">
        <authorList>
            <consortium name="RefSeq"/>
        </authorList>
    </citation>
    <scope>IDENTIFICATION</scope>
    <source>
        <tissue evidence="3">Whole body</tissue>
    </source>
</reference>
<dbReference type="InterPro" id="IPR018289">
    <property type="entry name" value="MULE_transposase_dom"/>
</dbReference>
<feature type="domain" description="MULE transposase" evidence="1">
    <location>
        <begin position="221"/>
        <end position="318"/>
    </location>
</feature>
<dbReference type="GeneID" id="112688896"/>
<evidence type="ECO:0000313" key="2">
    <source>
        <dbReference type="Proteomes" id="UP000694846"/>
    </source>
</evidence>
<dbReference type="Proteomes" id="UP000694846">
    <property type="component" value="Unplaced"/>
</dbReference>
<name>A0A8B8G5J0_9HEMI</name>
<evidence type="ECO:0000259" key="1">
    <source>
        <dbReference type="Pfam" id="PF10551"/>
    </source>
</evidence>
<accession>A0A8B8G5J0</accession>
<dbReference type="Pfam" id="PF10551">
    <property type="entry name" value="MULE"/>
    <property type="match status" value="1"/>
</dbReference>
<dbReference type="Gene3D" id="2.20.25.240">
    <property type="match status" value="1"/>
</dbReference>